<gene>
    <name evidence="1" type="ORF">FRZ06_18340</name>
</gene>
<keyword evidence="1" id="KW-0808">Transferase</keyword>
<evidence type="ECO:0000313" key="2">
    <source>
        <dbReference type="Proteomes" id="UP000594014"/>
    </source>
</evidence>
<accession>A0ACD1AF99</accession>
<keyword evidence="2" id="KW-1185">Reference proteome</keyword>
<name>A0ACD1AF99_9FIRM</name>
<sequence>MNIYIFNCSNTFNYGSMMMGENFIRYFNAVSGKRHVYYVETDDEINIQRLKYAARYDEIHGVEFNSLFVKGFRWYDYLPGLISLKKPVSDFAGRIDLVVVLGGDDFTEDYGWKAPVVYALQFVLLRKAGLRVVMLGQTMGPFRSFRVPIMRLLLARMNRIYTRDHLTLNYLEGLGLNNVGTMDDLAMLPLTRQEEASARQEQLPAQPGAYITYCPSELIYRYTREGSRERWIQFNLFLLDAVLRRYPDKKLLLLAHVLKPDHVDDRRAVRELKELLEEKHHGRILIADYEQYPFEARALIKKSYFMIAARMHGSVSALQCGVPSLTLSYSSKFWGVIGESYGMRDYILDVRQMDDRQLRERTLHMLDQLEANLDLIRKTLKYKHTSAEKSIVSALREIAALDQTCGCGNTASGGPNAEGR</sequence>
<dbReference type="EMBL" id="CP042469">
    <property type="protein sequence ID" value="QOX65168.1"/>
    <property type="molecule type" value="Genomic_DNA"/>
</dbReference>
<evidence type="ECO:0000313" key="1">
    <source>
        <dbReference type="EMBL" id="QOX65168.1"/>
    </source>
</evidence>
<organism evidence="1 2">
    <name type="scientific">Anoxybacterium hadale</name>
    <dbReference type="NCBI Taxonomy" id="3408580"/>
    <lineage>
        <taxon>Bacteria</taxon>
        <taxon>Bacillati</taxon>
        <taxon>Bacillota</taxon>
        <taxon>Clostridia</taxon>
        <taxon>Peptostreptococcales</taxon>
        <taxon>Anaerovoracaceae</taxon>
        <taxon>Anoxybacterium</taxon>
    </lineage>
</organism>
<proteinExistence type="predicted"/>
<protein>
    <submittedName>
        <fullName evidence="1">Polysaccharide pyruvyl transferase family protein</fullName>
    </submittedName>
</protein>
<dbReference type="Proteomes" id="UP000594014">
    <property type="component" value="Chromosome"/>
</dbReference>
<reference evidence="1" key="1">
    <citation type="submission" date="2019-08" db="EMBL/GenBank/DDBJ databases">
        <title>Genome sequence of Clostridiales bacterium MT110.</title>
        <authorList>
            <person name="Cao J."/>
        </authorList>
    </citation>
    <scope>NUCLEOTIDE SEQUENCE</scope>
    <source>
        <strain evidence="1">MT110</strain>
    </source>
</reference>